<proteinExistence type="inferred from homology"/>
<keyword evidence="9" id="KW-1185">Reference proteome</keyword>
<dbReference type="InterPro" id="IPR029063">
    <property type="entry name" value="SAM-dependent_MTases_sf"/>
</dbReference>
<comment type="function">
    <text evidence="6">Specifically methylates the adenine in position 37 of tRNA(1)(Val) (anticodon cmo5UAC).</text>
</comment>
<dbReference type="GO" id="GO:0016430">
    <property type="term" value="F:tRNA (adenine-N6)-methyltransferase activity"/>
    <property type="evidence" value="ECO:0007669"/>
    <property type="project" value="UniProtKB-UniRule"/>
</dbReference>
<sequence>MSLPRTNAFRFKQFAVIQEQSAMKVGTDGVLLGAWVSLSDAEPPGRILDIGTGTGVIALMMAQRTETLSGTAVVDAVEADIPAGEEAARNFASSPWAGRLRVYVMPVQQYAAAYGEAEKYSLIVSNPPYFMAGTDFRRGFDTSAAASQPGPARVAARHAEMLPYDDLIGAVLALLRPDGRFAAIFPYREAGIFIAKAAARGLFVRRLLEVRGAPHKPVKRVAVELSLHRPAREEVVRETLCIEDGQGNFTEAYRGLTRDFYLKF</sequence>
<dbReference type="CDD" id="cd02440">
    <property type="entry name" value="AdoMet_MTases"/>
    <property type="match status" value="1"/>
</dbReference>
<dbReference type="PANTHER" id="PTHR47739">
    <property type="entry name" value="TRNA1(VAL) (ADENINE(37)-N6)-METHYLTRANSFERASE"/>
    <property type="match status" value="1"/>
</dbReference>
<dbReference type="RefSeq" id="WP_027291385.1">
    <property type="nucleotide sequence ID" value="NZ_CANTWR010000003.1"/>
</dbReference>
<keyword evidence="4 6" id="KW-0949">S-adenosyl-L-methionine</keyword>
<dbReference type="PROSITE" id="PS00092">
    <property type="entry name" value="N6_MTASE"/>
    <property type="match status" value="1"/>
</dbReference>
<evidence type="ECO:0000313" key="9">
    <source>
        <dbReference type="Proteomes" id="UP000255233"/>
    </source>
</evidence>
<dbReference type="GO" id="GO:0003676">
    <property type="term" value="F:nucleic acid binding"/>
    <property type="evidence" value="ECO:0007669"/>
    <property type="project" value="InterPro"/>
</dbReference>
<keyword evidence="2 6" id="KW-0489">Methyltransferase</keyword>
<dbReference type="InterPro" id="IPR022882">
    <property type="entry name" value="tRNA_adenine-N6_MeTrfase"/>
</dbReference>
<dbReference type="InterPro" id="IPR002052">
    <property type="entry name" value="DNA_methylase_N6_adenine_CS"/>
</dbReference>
<organism evidence="8 9">
    <name type="scientific">Rikenella microfusus</name>
    <dbReference type="NCBI Taxonomy" id="28139"/>
    <lineage>
        <taxon>Bacteria</taxon>
        <taxon>Pseudomonadati</taxon>
        <taxon>Bacteroidota</taxon>
        <taxon>Bacteroidia</taxon>
        <taxon>Bacteroidales</taxon>
        <taxon>Rikenellaceae</taxon>
        <taxon>Rikenella</taxon>
    </lineage>
</organism>
<dbReference type="InterPro" id="IPR007848">
    <property type="entry name" value="Small_mtfrase_dom"/>
</dbReference>
<dbReference type="GO" id="GO:0032259">
    <property type="term" value="P:methylation"/>
    <property type="evidence" value="ECO:0007669"/>
    <property type="project" value="UniProtKB-KW"/>
</dbReference>
<dbReference type="EC" id="2.1.1.223" evidence="6"/>
<evidence type="ECO:0000313" key="8">
    <source>
        <dbReference type="EMBL" id="SUE34820.1"/>
    </source>
</evidence>
<dbReference type="Gene3D" id="3.40.50.150">
    <property type="entry name" value="Vaccinia Virus protein VP39"/>
    <property type="match status" value="1"/>
</dbReference>
<dbReference type="OrthoDB" id="5383291at2"/>
<dbReference type="HAMAP" id="MF_01872">
    <property type="entry name" value="tRNA_methyltr_YfiC"/>
    <property type="match status" value="1"/>
</dbReference>
<dbReference type="AlphaFoldDB" id="A0A379MVB8"/>
<dbReference type="Proteomes" id="UP000255233">
    <property type="component" value="Unassembled WGS sequence"/>
</dbReference>
<reference evidence="8 9" key="1">
    <citation type="submission" date="2018-06" db="EMBL/GenBank/DDBJ databases">
        <authorList>
            <consortium name="Pathogen Informatics"/>
            <person name="Doyle S."/>
        </authorList>
    </citation>
    <scope>NUCLEOTIDE SEQUENCE [LARGE SCALE GENOMIC DNA]</scope>
    <source>
        <strain evidence="8 9">NCTC11190</strain>
    </source>
</reference>
<feature type="domain" description="Methyltransferase small" evidence="7">
    <location>
        <begin position="43"/>
        <end position="130"/>
    </location>
</feature>
<evidence type="ECO:0000256" key="6">
    <source>
        <dbReference type="HAMAP-Rule" id="MF_01872"/>
    </source>
</evidence>
<dbReference type="Pfam" id="PF05175">
    <property type="entry name" value="MTS"/>
    <property type="match status" value="1"/>
</dbReference>
<dbReference type="InterPro" id="IPR050210">
    <property type="entry name" value="tRNA_Adenine-N(6)_MTase"/>
</dbReference>
<protein>
    <recommendedName>
        <fullName evidence="6">tRNA1(Val) (adenine(37)-N6)-methyltransferase</fullName>
        <ecNumber evidence="6">2.1.1.223</ecNumber>
    </recommendedName>
    <alternativeName>
        <fullName evidence="6">tRNA m6A37 methyltransferase</fullName>
    </alternativeName>
</protein>
<dbReference type="PANTHER" id="PTHR47739:SF1">
    <property type="entry name" value="TRNA1(VAL) (ADENINE(37)-N6)-METHYLTRANSFERASE"/>
    <property type="match status" value="1"/>
</dbReference>
<accession>A0A379MVB8</accession>
<evidence type="ECO:0000256" key="3">
    <source>
        <dbReference type="ARBA" id="ARBA00022679"/>
    </source>
</evidence>
<comment type="subcellular location">
    <subcellularLocation>
        <location evidence="6">Cytoplasm</location>
    </subcellularLocation>
</comment>
<dbReference type="STRING" id="880526.GCA_000427365_01764"/>
<dbReference type="GO" id="GO:0008033">
    <property type="term" value="P:tRNA processing"/>
    <property type="evidence" value="ECO:0007669"/>
    <property type="project" value="UniProtKB-UniRule"/>
</dbReference>
<evidence type="ECO:0000256" key="5">
    <source>
        <dbReference type="ARBA" id="ARBA00022694"/>
    </source>
</evidence>
<evidence type="ECO:0000259" key="7">
    <source>
        <dbReference type="Pfam" id="PF05175"/>
    </source>
</evidence>
<dbReference type="EMBL" id="UGVL01000001">
    <property type="protein sequence ID" value="SUE34820.1"/>
    <property type="molecule type" value="Genomic_DNA"/>
</dbReference>
<gene>
    <name evidence="8" type="primary">yfiC</name>
    <name evidence="8" type="ORF">NCTC11190_02054</name>
</gene>
<evidence type="ECO:0000256" key="4">
    <source>
        <dbReference type="ARBA" id="ARBA00022691"/>
    </source>
</evidence>
<dbReference type="SUPFAM" id="SSF53335">
    <property type="entry name" value="S-adenosyl-L-methionine-dependent methyltransferases"/>
    <property type="match status" value="1"/>
</dbReference>
<keyword evidence="1 6" id="KW-0963">Cytoplasm</keyword>
<name>A0A379MVB8_9BACT</name>
<comment type="similarity">
    <text evidence="6">Belongs to the methyltransferase superfamily. tRNA (adenine-N(6)-)-methyltransferase family.</text>
</comment>
<keyword evidence="5 6" id="KW-0819">tRNA processing</keyword>
<evidence type="ECO:0000256" key="1">
    <source>
        <dbReference type="ARBA" id="ARBA00022490"/>
    </source>
</evidence>
<comment type="catalytic activity">
    <reaction evidence="6">
        <text>adenosine(37) in tRNA1(Val) + S-adenosyl-L-methionine = N(6)-methyladenosine(37) in tRNA1(Val) + S-adenosyl-L-homocysteine + H(+)</text>
        <dbReference type="Rhea" id="RHEA:43160"/>
        <dbReference type="Rhea" id="RHEA-COMP:10369"/>
        <dbReference type="Rhea" id="RHEA-COMP:10370"/>
        <dbReference type="ChEBI" id="CHEBI:15378"/>
        <dbReference type="ChEBI" id="CHEBI:57856"/>
        <dbReference type="ChEBI" id="CHEBI:59789"/>
        <dbReference type="ChEBI" id="CHEBI:74411"/>
        <dbReference type="ChEBI" id="CHEBI:74449"/>
        <dbReference type="EC" id="2.1.1.223"/>
    </reaction>
</comment>
<dbReference type="GO" id="GO:0005737">
    <property type="term" value="C:cytoplasm"/>
    <property type="evidence" value="ECO:0007669"/>
    <property type="project" value="UniProtKB-SubCell"/>
</dbReference>
<keyword evidence="3 6" id="KW-0808">Transferase</keyword>
<evidence type="ECO:0000256" key="2">
    <source>
        <dbReference type="ARBA" id="ARBA00022603"/>
    </source>
</evidence>